<protein>
    <recommendedName>
        <fullName evidence="2">Capsid protein</fullName>
    </recommendedName>
</protein>
<evidence type="ECO:0008006" key="2">
    <source>
        <dbReference type="Google" id="ProtNLM"/>
    </source>
</evidence>
<feature type="non-terminal residue" evidence="1">
    <location>
        <position position="1"/>
    </location>
</feature>
<accession>A0A0F9CJC3</accession>
<proteinExistence type="predicted"/>
<organism evidence="1">
    <name type="scientific">marine sediment metagenome</name>
    <dbReference type="NCBI Taxonomy" id="412755"/>
    <lineage>
        <taxon>unclassified sequences</taxon>
        <taxon>metagenomes</taxon>
        <taxon>ecological metagenomes</taxon>
    </lineage>
</organism>
<dbReference type="AlphaFoldDB" id="A0A0F9CJC3"/>
<dbReference type="EMBL" id="LAZR01032973">
    <property type="protein sequence ID" value="KKL49388.1"/>
    <property type="molecule type" value="Genomic_DNA"/>
</dbReference>
<evidence type="ECO:0000313" key="1">
    <source>
        <dbReference type="EMBL" id="KKL49388.1"/>
    </source>
</evidence>
<name>A0A0F9CJC3_9ZZZZ</name>
<sequence length="223" mass="24574">VDPQTSFLSTADAKGWAETPGTINVEYWKENPIMIDDSTALQTQIMGLMDIMAGNAAYGLEKAIDTTVNTLFQSLTDTWAGSDGQTFTDDIFISLQEGLDEGDVPRANRSLVGDPSMVADIYKIDKFMSYDYSKRPFETDAYVGTLPAYNVPVFVSNNLSNTTTGAYGALLHRDAIGVVIQSDLKVERFRVPWQHSDGVNVSAFYGCAVLRSTFGVEFFTRKK</sequence>
<comment type="caution">
    <text evidence="1">The sequence shown here is derived from an EMBL/GenBank/DDBJ whole genome shotgun (WGS) entry which is preliminary data.</text>
</comment>
<reference evidence="1" key="1">
    <citation type="journal article" date="2015" name="Nature">
        <title>Complex archaea that bridge the gap between prokaryotes and eukaryotes.</title>
        <authorList>
            <person name="Spang A."/>
            <person name="Saw J.H."/>
            <person name="Jorgensen S.L."/>
            <person name="Zaremba-Niedzwiedzka K."/>
            <person name="Martijn J."/>
            <person name="Lind A.E."/>
            <person name="van Eijk R."/>
            <person name="Schleper C."/>
            <person name="Guy L."/>
            <person name="Ettema T.J."/>
        </authorList>
    </citation>
    <scope>NUCLEOTIDE SEQUENCE</scope>
</reference>
<gene>
    <name evidence="1" type="ORF">LCGC14_2316030</name>
</gene>